<proteinExistence type="predicted"/>
<dbReference type="InterPro" id="IPR036102">
    <property type="entry name" value="OsmC/Ohrsf"/>
</dbReference>
<accession>A0A1I4LBA5</accession>
<name>A0A1I4LBA5_9PROT</name>
<protein>
    <submittedName>
        <fullName evidence="1">OsmC-like protein</fullName>
    </submittedName>
</protein>
<evidence type="ECO:0000313" key="1">
    <source>
        <dbReference type="EMBL" id="SFL88159.1"/>
    </source>
</evidence>
<dbReference type="InterPro" id="IPR052924">
    <property type="entry name" value="OsmC/Ohr_hydroprdx_reductase"/>
</dbReference>
<dbReference type="PANTHER" id="PTHR35368">
    <property type="entry name" value="HYDROPEROXIDE REDUCTASE"/>
    <property type="match status" value="1"/>
</dbReference>
<evidence type="ECO:0000313" key="2">
    <source>
        <dbReference type="Proteomes" id="UP000183287"/>
    </source>
</evidence>
<dbReference type="SUPFAM" id="SSF82784">
    <property type="entry name" value="OsmC-like"/>
    <property type="match status" value="1"/>
</dbReference>
<dbReference type="Proteomes" id="UP000183287">
    <property type="component" value="Unassembled WGS sequence"/>
</dbReference>
<dbReference type="AlphaFoldDB" id="A0A1I4LBA5"/>
<keyword evidence="2" id="KW-1185">Reference proteome</keyword>
<dbReference type="InterPro" id="IPR015946">
    <property type="entry name" value="KH_dom-like_a/b"/>
</dbReference>
<sequence length="87" mass="9790">MTTSMVYHAAARGIKIEAVDSKLEGDLDLRGFLDLAKDVRKGYQEIRVKMRVKSQTTADTLKELIKFSPVFDVVSNSVPVKVKIETY</sequence>
<gene>
    <name evidence="1" type="ORF">SAMN05421863_100651</name>
</gene>
<dbReference type="Gene3D" id="3.30.300.20">
    <property type="match status" value="1"/>
</dbReference>
<dbReference type="EMBL" id="FOUB01000006">
    <property type="protein sequence ID" value="SFL88159.1"/>
    <property type="molecule type" value="Genomic_DNA"/>
</dbReference>
<reference evidence="2" key="1">
    <citation type="submission" date="2016-10" db="EMBL/GenBank/DDBJ databases">
        <authorList>
            <person name="Varghese N."/>
            <person name="Submissions S."/>
        </authorList>
    </citation>
    <scope>NUCLEOTIDE SEQUENCE [LARGE SCALE GENOMIC DNA]</scope>
    <source>
        <strain evidence="2">Nm44</strain>
    </source>
</reference>
<dbReference type="InterPro" id="IPR003718">
    <property type="entry name" value="OsmC/Ohr_fam"/>
</dbReference>
<dbReference type="PANTHER" id="PTHR35368:SF1">
    <property type="entry name" value="HYDROPEROXIDE REDUCTASE"/>
    <property type="match status" value="1"/>
</dbReference>
<dbReference type="Pfam" id="PF02566">
    <property type="entry name" value="OsmC"/>
    <property type="match status" value="1"/>
</dbReference>
<organism evidence="1 2">
    <name type="scientific">Nitrosomonas communis</name>
    <dbReference type="NCBI Taxonomy" id="44574"/>
    <lineage>
        <taxon>Bacteria</taxon>
        <taxon>Pseudomonadati</taxon>
        <taxon>Pseudomonadota</taxon>
        <taxon>Betaproteobacteria</taxon>
        <taxon>Nitrosomonadales</taxon>
        <taxon>Nitrosomonadaceae</taxon>
        <taxon>Nitrosomonas</taxon>
    </lineage>
</organism>